<name>A0A6A4RYY7_SCOMX</name>
<dbReference type="AlphaFoldDB" id="A0A6A4RYY7"/>
<dbReference type="EMBL" id="VEVO01000018">
    <property type="protein sequence ID" value="KAF0027263.1"/>
    <property type="molecule type" value="Genomic_DNA"/>
</dbReference>
<evidence type="ECO:0000313" key="2">
    <source>
        <dbReference type="Proteomes" id="UP000438429"/>
    </source>
</evidence>
<dbReference type="Proteomes" id="UP000438429">
    <property type="component" value="Unassembled WGS sequence"/>
</dbReference>
<evidence type="ECO:0000313" key="1">
    <source>
        <dbReference type="EMBL" id="KAF0027263.1"/>
    </source>
</evidence>
<sequence length="116" mass="12960">MSRSSSADLKPAGKNLVEAMLTGKIWVSRVSPLNPFAPAQLPLVLKQRHQAGKCFHVFPAKNSCEAVKIMRVADWTTCDSVLQMLLMPKSDAEREYKNNHVGSEKLIYSKRLKTSC</sequence>
<comment type="caution">
    <text evidence="1">The sequence shown here is derived from an EMBL/GenBank/DDBJ whole genome shotgun (WGS) entry which is preliminary data.</text>
</comment>
<reference evidence="1 2" key="1">
    <citation type="submission" date="2019-06" db="EMBL/GenBank/DDBJ databases">
        <title>Draft genomes of female and male turbot (Scophthalmus maximus).</title>
        <authorList>
            <person name="Xu H."/>
            <person name="Xu X.-W."/>
            <person name="Shao C."/>
            <person name="Chen S."/>
        </authorList>
    </citation>
    <scope>NUCLEOTIDE SEQUENCE [LARGE SCALE GENOMIC DNA]</scope>
    <source>
        <strain evidence="1">Ysfricsl-2016a</strain>
        <tissue evidence="1">Blood</tissue>
    </source>
</reference>
<organism evidence="1 2">
    <name type="scientific">Scophthalmus maximus</name>
    <name type="common">Turbot</name>
    <name type="synonym">Psetta maxima</name>
    <dbReference type="NCBI Taxonomy" id="52904"/>
    <lineage>
        <taxon>Eukaryota</taxon>
        <taxon>Metazoa</taxon>
        <taxon>Chordata</taxon>
        <taxon>Craniata</taxon>
        <taxon>Vertebrata</taxon>
        <taxon>Euteleostomi</taxon>
        <taxon>Actinopterygii</taxon>
        <taxon>Neopterygii</taxon>
        <taxon>Teleostei</taxon>
        <taxon>Neoteleostei</taxon>
        <taxon>Acanthomorphata</taxon>
        <taxon>Carangaria</taxon>
        <taxon>Pleuronectiformes</taxon>
        <taxon>Pleuronectoidei</taxon>
        <taxon>Scophthalmidae</taxon>
        <taxon>Scophthalmus</taxon>
    </lineage>
</organism>
<protein>
    <submittedName>
        <fullName evidence="1">Uncharacterized protein</fullName>
    </submittedName>
</protein>
<accession>A0A6A4RYY7</accession>
<proteinExistence type="predicted"/>
<gene>
    <name evidence="1" type="ORF">F2P81_020004</name>
</gene>